<keyword evidence="13" id="KW-1185">Reference proteome</keyword>
<sequence>MISLATWDLMCGCLVMPLGVIEVIENGIWVFGYGLCMARDFMNYTWVCSSLLHVNFMSLDRFLAICRPLRYRLLTNRTGYIMAAVSWIFPVVLNLVLLFVNHAYSDPHSTKYYCTGKECSQVISRGYLLFSLVLIYCVPFICTYVPYFLIMRKVQQLKNKRNILTAKKHQQCVSHNVKYPDKEKRLRENGIKRSPKIIRNAIDHCYATSSSLQILNYNNRLPVSILRGSIPKGSHMPGSRNLKAYKTVGSLVICFTVCWCPSLSFAMVFFQLIDSLPPWLVVSVMWIAYLNAAINPLLY</sequence>
<feature type="transmembrane region" description="Helical" evidence="10">
    <location>
        <begin position="127"/>
        <end position="150"/>
    </location>
</feature>
<dbReference type="GO" id="GO:0007187">
    <property type="term" value="P:G protein-coupled receptor signaling pathway, coupled to cyclic nucleotide second messenger"/>
    <property type="evidence" value="ECO:0007669"/>
    <property type="project" value="TreeGrafter"/>
</dbReference>
<dbReference type="Proteomes" id="UP001497497">
    <property type="component" value="Unassembled WGS sequence"/>
</dbReference>
<evidence type="ECO:0000256" key="1">
    <source>
        <dbReference type="ARBA" id="ARBA00004651"/>
    </source>
</evidence>
<dbReference type="GO" id="GO:0030425">
    <property type="term" value="C:dendrite"/>
    <property type="evidence" value="ECO:0007669"/>
    <property type="project" value="TreeGrafter"/>
</dbReference>
<evidence type="ECO:0000256" key="7">
    <source>
        <dbReference type="ARBA" id="ARBA00023170"/>
    </source>
</evidence>
<evidence type="ECO:0000313" key="12">
    <source>
        <dbReference type="EMBL" id="CAL1533045.1"/>
    </source>
</evidence>
<feature type="non-terminal residue" evidence="12">
    <location>
        <position position="299"/>
    </location>
</feature>
<keyword evidence="3 9" id="KW-0812">Transmembrane</keyword>
<dbReference type="PANTHER" id="PTHR24247">
    <property type="entry name" value="5-HYDROXYTRYPTAMINE RECEPTOR"/>
    <property type="match status" value="1"/>
</dbReference>
<keyword evidence="5 9" id="KW-0297">G-protein coupled receptor</keyword>
<comment type="similarity">
    <text evidence="9">Belongs to the G-protein coupled receptor 1 family.</text>
</comment>
<dbReference type="PROSITE" id="PS00237">
    <property type="entry name" value="G_PROTEIN_RECEP_F1_1"/>
    <property type="match status" value="1"/>
</dbReference>
<comment type="subcellular location">
    <subcellularLocation>
        <location evidence="1">Cell membrane</location>
        <topology evidence="1">Multi-pass membrane protein</topology>
    </subcellularLocation>
</comment>
<keyword evidence="7 9" id="KW-0675">Receptor</keyword>
<comment type="caution">
    <text evidence="12">The sequence shown here is derived from an EMBL/GenBank/DDBJ whole genome shotgun (WGS) entry which is preliminary data.</text>
</comment>
<accession>A0AAV2HGQ4</accession>
<evidence type="ECO:0000256" key="9">
    <source>
        <dbReference type="RuleBase" id="RU000688"/>
    </source>
</evidence>
<feature type="transmembrane region" description="Helical" evidence="10">
    <location>
        <begin position="80"/>
        <end position="100"/>
    </location>
</feature>
<dbReference type="Pfam" id="PF00001">
    <property type="entry name" value="7tm_1"/>
    <property type="match status" value="1"/>
</dbReference>
<dbReference type="PANTHER" id="PTHR24247:SF202">
    <property type="entry name" value="5-HYDROXYTRYPTAMINE RECEPTOR 1"/>
    <property type="match status" value="1"/>
</dbReference>
<dbReference type="GO" id="GO:0030594">
    <property type="term" value="F:neurotransmitter receptor activity"/>
    <property type="evidence" value="ECO:0007669"/>
    <property type="project" value="TreeGrafter"/>
</dbReference>
<reference evidence="12 13" key="1">
    <citation type="submission" date="2024-04" db="EMBL/GenBank/DDBJ databases">
        <authorList>
            <consortium name="Genoscope - CEA"/>
            <person name="William W."/>
        </authorList>
    </citation>
    <scope>NUCLEOTIDE SEQUENCE [LARGE SCALE GENOMIC DNA]</scope>
</reference>
<dbReference type="InterPro" id="IPR000276">
    <property type="entry name" value="GPCR_Rhodpsn"/>
</dbReference>
<dbReference type="InterPro" id="IPR017452">
    <property type="entry name" value="GPCR_Rhodpsn_7TM"/>
</dbReference>
<feature type="transmembrane region" description="Helical" evidence="10">
    <location>
        <begin position="248"/>
        <end position="273"/>
    </location>
</feature>
<evidence type="ECO:0000313" key="13">
    <source>
        <dbReference type="Proteomes" id="UP001497497"/>
    </source>
</evidence>
<dbReference type="GO" id="GO:0007268">
    <property type="term" value="P:chemical synaptic transmission"/>
    <property type="evidence" value="ECO:0007669"/>
    <property type="project" value="TreeGrafter"/>
</dbReference>
<dbReference type="GO" id="GO:0005886">
    <property type="term" value="C:plasma membrane"/>
    <property type="evidence" value="ECO:0007669"/>
    <property type="project" value="UniProtKB-SubCell"/>
</dbReference>
<dbReference type="EMBL" id="CAXITT010000132">
    <property type="protein sequence ID" value="CAL1533045.1"/>
    <property type="molecule type" value="Genomic_DNA"/>
</dbReference>
<evidence type="ECO:0000256" key="10">
    <source>
        <dbReference type="SAM" id="Phobius"/>
    </source>
</evidence>
<evidence type="ECO:0000256" key="6">
    <source>
        <dbReference type="ARBA" id="ARBA00023136"/>
    </source>
</evidence>
<evidence type="ECO:0000256" key="3">
    <source>
        <dbReference type="ARBA" id="ARBA00022692"/>
    </source>
</evidence>
<feature type="domain" description="G-protein coupled receptors family 1 profile" evidence="11">
    <location>
        <begin position="1"/>
        <end position="299"/>
    </location>
</feature>
<dbReference type="GO" id="GO:0004993">
    <property type="term" value="F:G protein-coupled serotonin receptor activity"/>
    <property type="evidence" value="ECO:0007669"/>
    <property type="project" value="TreeGrafter"/>
</dbReference>
<dbReference type="PROSITE" id="PS50262">
    <property type="entry name" value="G_PROTEIN_RECEP_F1_2"/>
    <property type="match status" value="1"/>
</dbReference>
<dbReference type="PRINTS" id="PR00237">
    <property type="entry name" value="GPCRRHODOPSN"/>
</dbReference>
<evidence type="ECO:0000256" key="8">
    <source>
        <dbReference type="ARBA" id="ARBA00023224"/>
    </source>
</evidence>
<keyword evidence="6 10" id="KW-0472">Membrane</keyword>
<gene>
    <name evidence="12" type="ORF">GSLYS_00007063001</name>
</gene>
<keyword evidence="8 9" id="KW-0807">Transducer</keyword>
<feature type="transmembrane region" description="Helical" evidence="10">
    <location>
        <begin position="12"/>
        <end position="35"/>
    </location>
</feature>
<evidence type="ECO:0000256" key="4">
    <source>
        <dbReference type="ARBA" id="ARBA00022989"/>
    </source>
</evidence>
<evidence type="ECO:0000256" key="2">
    <source>
        <dbReference type="ARBA" id="ARBA00022475"/>
    </source>
</evidence>
<dbReference type="GO" id="GO:0045202">
    <property type="term" value="C:synapse"/>
    <property type="evidence" value="ECO:0007669"/>
    <property type="project" value="GOC"/>
</dbReference>
<dbReference type="SUPFAM" id="SSF81321">
    <property type="entry name" value="Family A G protein-coupled receptor-like"/>
    <property type="match status" value="1"/>
</dbReference>
<dbReference type="AlphaFoldDB" id="A0AAV2HGQ4"/>
<protein>
    <recommendedName>
        <fullName evidence="11">G-protein coupled receptors family 1 profile domain-containing protein</fullName>
    </recommendedName>
</protein>
<feature type="transmembrane region" description="Helical" evidence="10">
    <location>
        <begin position="279"/>
        <end position="298"/>
    </location>
</feature>
<name>A0AAV2HGQ4_LYMST</name>
<evidence type="ECO:0000256" key="5">
    <source>
        <dbReference type="ARBA" id="ARBA00023040"/>
    </source>
</evidence>
<organism evidence="12 13">
    <name type="scientific">Lymnaea stagnalis</name>
    <name type="common">Great pond snail</name>
    <name type="synonym">Helix stagnalis</name>
    <dbReference type="NCBI Taxonomy" id="6523"/>
    <lineage>
        <taxon>Eukaryota</taxon>
        <taxon>Metazoa</taxon>
        <taxon>Spiralia</taxon>
        <taxon>Lophotrochozoa</taxon>
        <taxon>Mollusca</taxon>
        <taxon>Gastropoda</taxon>
        <taxon>Heterobranchia</taxon>
        <taxon>Euthyneura</taxon>
        <taxon>Panpulmonata</taxon>
        <taxon>Hygrophila</taxon>
        <taxon>Lymnaeoidea</taxon>
        <taxon>Lymnaeidae</taxon>
        <taxon>Lymnaea</taxon>
    </lineage>
</organism>
<evidence type="ECO:0000259" key="11">
    <source>
        <dbReference type="PROSITE" id="PS50262"/>
    </source>
</evidence>
<proteinExistence type="inferred from homology"/>
<keyword evidence="4 10" id="KW-1133">Transmembrane helix</keyword>
<dbReference type="Gene3D" id="1.20.1070.10">
    <property type="entry name" value="Rhodopsin 7-helix transmembrane proteins"/>
    <property type="match status" value="1"/>
</dbReference>
<keyword evidence="2" id="KW-1003">Cell membrane</keyword>